<feature type="domain" description="ENPP1-3/EXOG-like endonuclease/phosphodiesterase" evidence="4">
    <location>
        <begin position="63"/>
        <end position="272"/>
    </location>
</feature>
<dbReference type="CDD" id="cd00091">
    <property type="entry name" value="NUC"/>
    <property type="match status" value="1"/>
</dbReference>
<dbReference type="InterPro" id="IPR020821">
    <property type="entry name" value="ENPP1-3/EXOG-like_nuc-like"/>
</dbReference>
<dbReference type="EMBL" id="CP055156">
    <property type="protein sequence ID" value="QNF31526.1"/>
    <property type="molecule type" value="Genomic_DNA"/>
</dbReference>
<protein>
    <submittedName>
        <fullName evidence="6">DNA/RNA non-specific endonuclease</fullName>
    </submittedName>
</protein>
<dbReference type="InterPro" id="IPR044925">
    <property type="entry name" value="His-Me_finger_sf"/>
</dbReference>
<feature type="active site" description="Proton acceptor" evidence="1">
    <location>
        <position position="125"/>
    </location>
</feature>
<name>A0A7G7G2Z2_9BACT</name>
<evidence type="ECO:0000256" key="2">
    <source>
        <dbReference type="PIRSR" id="PIRSR640255-2"/>
    </source>
</evidence>
<keyword evidence="6" id="KW-0255">Endonuclease</keyword>
<keyword evidence="7" id="KW-1185">Reference proteome</keyword>
<accession>A0A7G7G2Z2</accession>
<evidence type="ECO:0000259" key="5">
    <source>
        <dbReference type="SMART" id="SM00892"/>
    </source>
</evidence>
<dbReference type="InterPro" id="IPR001604">
    <property type="entry name" value="Endo_G_ENPP1-like_dom"/>
</dbReference>
<dbReference type="InterPro" id="IPR044929">
    <property type="entry name" value="DNA/RNA_non-sp_Endonuclease_sf"/>
</dbReference>
<dbReference type="GO" id="GO:0016787">
    <property type="term" value="F:hydrolase activity"/>
    <property type="evidence" value="ECO:0007669"/>
    <property type="project" value="InterPro"/>
</dbReference>
<dbReference type="Pfam" id="PF01223">
    <property type="entry name" value="Endonuclease_NS"/>
    <property type="match status" value="1"/>
</dbReference>
<dbReference type="InterPro" id="IPR040255">
    <property type="entry name" value="Non-specific_endonuclease"/>
</dbReference>
<evidence type="ECO:0000259" key="4">
    <source>
        <dbReference type="SMART" id="SM00477"/>
    </source>
</evidence>
<feature type="domain" description="DNA/RNA non-specific endonuclease/pyrophosphatase/phosphodiesterase" evidence="5">
    <location>
        <begin position="62"/>
        <end position="272"/>
    </location>
</feature>
<dbReference type="Gene3D" id="3.40.570.10">
    <property type="entry name" value="Extracellular Endonuclease, subunit A"/>
    <property type="match status" value="1"/>
</dbReference>
<dbReference type="SMART" id="SM00477">
    <property type="entry name" value="NUC"/>
    <property type="match status" value="1"/>
</dbReference>
<proteinExistence type="predicted"/>
<dbReference type="PANTHER" id="PTHR13966">
    <property type="entry name" value="ENDONUCLEASE RELATED"/>
    <property type="match status" value="1"/>
</dbReference>
<dbReference type="AlphaFoldDB" id="A0A7G7G2Z2"/>
<feature type="chain" id="PRO_5028838269" evidence="3">
    <location>
        <begin position="26"/>
        <end position="287"/>
    </location>
</feature>
<dbReference type="Proteomes" id="UP000515237">
    <property type="component" value="Chromosome"/>
</dbReference>
<dbReference type="GO" id="GO:0004519">
    <property type="term" value="F:endonuclease activity"/>
    <property type="evidence" value="ECO:0007669"/>
    <property type="project" value="UniProtKB-KW"/>
</dbReference>
<dbReference type="GO" id="GO:0046872">
    <property type="term" value="F:metal ion binding"/>
    <property type="evidence" value="ECO:0007669"/>
    <property type="project" value="UniProtKB-KW"/>
</dbReference>
<dbReference type="PROSITE" id="PS51257">
    <property type="entry name" value="PROKAR_LIPOPROTEIN"/>
    <property type="match status" value="1"/>
</dbReference>
<organism evidence="6 7">
    <name type="scientific">Adhaeribacter swui</name>
    <dbReference type="NCBI Taxonomy" id="2086471"/>
    <lineage>
        <taxon>Bacteria</taxon>
        <taxon>Pseudomonadati</taxon>
        <taxon>Bacteroidota</taxon>
        <taxon>Cytophagia</taxon>
        <taxon>Cytophagales</taxon>
        <taxon>Hymenobacteraceae</taxon>
        <taxon>Adhaeribacter</taxon>
    </lineage>
</organism>
<evidence type="ECO:0000256" key="3">
    <source>
        <dbReference type="SAM" id="SignalP"/>
    </source>
</evidence>
<dbReference type="GO" id="GO:0003676">
    <property type="term" value="F:nucleic acid binding"/>
    <property type="evidence" value="ECO:0007669"/>
    <property type="project" value="InterPro"/>
</dbReference>
<keyword evidence="3" id="KW-0732">Signal</keyword>
<gene>
    <name evidence="6" type="ORF">HUW51_01840</name>
</gene>
<dbReference type="PANTHER" id="PTHR13966:SF5">
    <property type="entry name" value="ENDONUCLEASE G, MITOCHONDRIAL"/>
    <property type="match status" value="1"/>
</dbReference>
<feature type="signal peptide" evidence="3">
    <location>
        <begin position="1"/>
        <end position="25"/>
    </location>
</feature>
<reference evidence="6 7" key="1">
    <citation type="journal article" date="2018" name="Int. J. Syst. Evol. Microbiol.">
        <title>Adhaeribacter swui sp. nov., isolated from wet mud.</title>
        <authorList>
            <person name="Kim D.U."/>
            <person name="Kim K.W."/>
            <person name="Kang M.S."/>
            <person name="Kim J.Y."/>
            <person name="Jang J.H."/>
            <person name="Kim M.K."/>
        </authorList>
    </citation>
    <scope>NUCLEOTIDE SEQUENCE [LARGE SCALE GENOMIC DNA]</scope>
    <source>
        <strain evidence="6 7">KCTC 52873</strain>
    </source>
</reference>
<evidence type="ECO:0000313" key="7">
    <source>
        <dbReference type="Proteomes" id="UP000515237"/>
    </source>
</evidence>
<keyword evidence="2" id="KW-0479">Metal-binding</keyword>
<keyword evidence="6" id="KW-0378">Hydrolase</keyword>
<feature type="binding site" evidence="2">
    <location>
        <position position="156"/>
    </location>
    <ligand>
        <name>Mg(2+)</name>
        <dbReference type="ChEBI" id="CHEBI:18420"/>
        <note>catalytic</note>
    </ligand>
</feature>
<dbReference type="SMART" id="SM00892">
    <property type="entry name" value="Endonuclease_NS"/>
    <property type="match status" value="1"/>
</dbReference>
<sequence length="287" mass="32051">MFLFMRRYFASLFIFVVLFSGCKDTAVAPKRSRFVATNVHLTLGNPSSAVADPLNYNNYLIEKPQYVLSYSRDNGIPNWVSWHVSKDWLGTAPRQDNFRADETLPADWYRVSPGAYTNSGFDRGHNCPSADRTKSEEDNSATFLMTNMIPQAPDNNRNTWANLEEYTRTLVESGQEVYVIMGNYGSGGTGANGSARTIDGGRIKVPKQIWKVLIILPAGEDDVNRITTNTRVIAVDTPNINGVHADWSNYRTTVDAIEKATGYDLLSEVPEDIQRVIEARVDNGPTQ</sequence>
<dbReference type="KEGG" id="aswu:HUW51_01840"/>
<evidence type="ECO:0000256" key="1">
    <source>
        <dbReference type="PIRSR" id="PIRSR640255-1"/>
    </source>
</evidence>
<evidence type="ECO:0000313" key="6">
    <source>
        <dbReference type="EMBL" id="QNF31526.1"/>
    </source>
</evidence>
<keyword evidence="6" id="KW-0540">Nuclease</keyword>
<dbReference type="SUPFAM" id="SSF54060">
    <property type="entry name" value="His-Me finger endonucleases"/>
    <property type="match status" value="1"/>
</dbReference>